<evidence type="ECO:0000259" key="2">
    <source>
        <dbReference type="Pfam" id="PF14322"/>
    </source>
</evidence>
<evidence type="ECO:0000256" key="1">
    <source>
        <dbReference type="SAM" id="Coils"/>
    </source>
</evidence>
<organism evidence="3 4">
    <name type="scientific">Porphyromonas somerae</name>
    <dbReference type="NCBI Taxonomy" id="322095"/>
    <lineage>
        <taxon>Bacteria</taxon>
        <taxon>Pseudomonadati</taxon>
        <taxon>Bacteroidota</taxon>
        <taxon>Bacteroidia</taxon>
        <taxon>Bacteroidales</taxon>
        <taxon>Porphyromonadaceae</taxon>
        <taxon>Porphyromonas</taxon>
    </lineage>
</organism>
<comment type="caution">
    <text evidence="3">The sequence shown here is derived from an EMBL/GenBank/DDBJ whole genome shotgun (WGS) entry which is preliminary data.</text>
</comment>
<name>A0A134BAL5_9PORP</name>
<dbReference type="EMBL" id="LSDK01000050">
    <property type="protein sequence ID" value="KXB77003.1"/>
    <property type="molecule type" value="Genomic_DNA"/>
</dbReference>
<dbReference type="Proteomes" id="UP000070224">
    <property type="component" value="Unassembled WGS sequence"/>
</dbReference>
<dbReference type="PATRIC" id="fig|322095.3.peg.652"/>
<accession>A0A134BAL5</accession>
<keyword evidence="4" id="KW-1185">Reference proteome</keyword>
<dbReference type="SUPFAM" id="SSF48452">
    <property type="entry name" value="TPR-like"/>
    <property type="match status" value="1"/>
</dbReference>
<dbReference type="PROSITE" id="PS51257">
    <property type="entry name" value="PROKAR_LIPOPROTEIN"/>
    <property type="match status" value="1"/>
</dbReference>
<keyword evidence="1" id="KW-0175">Coiled coil</keyword>
<dbReference type="InterPro" id="IPR011990">
    <property type="entry name" value="TPR-like_helical_dom_sf"/>
</dbReference>
<dbReference type="STRING" id="322095.HMPREF3185_00659"/>
<evidence type="ECO:0000313" key="3">
    <source>
        <dbReference type="EMBL" id="KXB77003.1"/>
    </source>
</evidence>
<evidence type="ECO:0000313" key="4">
    <source>
        <dbReference type="Proteomes" id="UP000070224"/>
    </source>
</evidence>
<gene>
    <name evidence="3" type="ORF">HMPREF3185_00659</name>
</gene>
<feature type="coiled-coil region" evidence="1">
    <location>
        <begin position="378"/>
        <end position="405"/>
    </location>
</feature>
<proteinExistence type="predicted"/>
<dbReference type="Pfam" id="PF14322">
    <property type="entry name" value="SusD-like_3"/>
    <property type="match status" value="1"/>
</dbReference>
<reference evidence="4" key="1">
    <citation type="submission" date="2016-01" db="EMBL/GenBank/DDBJ databases">
        <authorList>
            <person name="Mitreva M."/>
            <person name="Pepin K.H."/>
            <person name="Mihindukulasuriya K.A."/>
            <person name="Fulton R."/>
            <person name="Fronick C."/>
            <person name="O'Laughlin M."/>
            <person name="Miner T."/>
            <person name="Herter B."/>
            <person name="Rosa B.A."/>
            <person name="Cordes M."/>
            <person name="Tomlinson C."/>
            <person name="Wollam A."/>
            <person name="Palsikar V.B."/>
            <person name="Mardis E.R."/>
            <person name="Wilson R.K."/>
        </authorList>
    </citation>
    <scope>NUCLEOTIDE SEQUENCE [LARGE SCALE GENOMIC DNA]</scope>
    <source>
        <strain evidence="4">KA00683</strain>
    </source>
</reference>
<dbReference type="Gene3D" id="1.25.40.390">
    <property type="match status" value="1"/>
</dbReference>
<dbReference type="RefSeq" id="WP_060935107.1">
    <property type="nucleotide sequence ID" value="NZ_KQ960432.1"/>
</dbReference>
<sequence length="525" mass="59065">MKKKHIITSVLSLALLFSSCGKYLDKYPDNRMELHTPEDAAKFLVSAYPDAHAAYLLEMYSDNSDEHDYTSWSAISPFQEQAYRWSDISEIREQETPQQLWDAHYTAITVCNEVLKHVAGVSNKDAYASQVAEAKLCRAYSMFQLANVFCQAYAPETAASDYGLPYPTEPEEHPGRTLHHRGTLEALYKHIEQDLTEGLQDINSANYGKPKYHFTAQAAHAFAARFYLYARQYAKAIEHADAALGSNPRTDLRDWASWSKQGLSGNVQPNAYIQSSVKANILLQTVATEWGGVSIPILRGSKYAHGALISTTETLQADGPWGASGDVMNYVVVNNNGVSKYALHKLPYTPKYIDRVAGIGIPYSTYATFTTDETLMVRAEAKALLQRYDEALADLNIELSAFTKRSVQLTLQQIKDFYQGIKYYTPEKPTPKKELHTTPVLETETQEPLLQAILQLRRLITIHEGLRMQDVKRYGITIYRRRVNVSNAVEAVTDKMEARDPRLAVQLPQDVISAQLEANPRASQH</sequence>
<feature type="domain" description="SusD-like N-terminal" evidence="2">
    <location>
        <begin position="22"/>
        <end position="228"/>
    </location>
</feature>
<dbReference type="OrthoDB" id="1147023at2"/>
<protein>
    <recommendedName>
        <fullName evidence="2">SusD-like N-terminal domain-containing protein</fullName>
    </recommendedName>
</protein>
<dbReference type="InterPro" id="IPR033985">
    <property type="entry name" value="SusD-like_N"/>
</dbReference>
<dbReference type="AlphaFoldDB" id="A0A134BAL5"/>